<evidence type="ECO:0000313" key="2">
    <source>
        <dbReference type="EMBL" id="KAF6462266.1"/>
    </source>
</evidence>
<keyword evidence="3" id="KW-1185">Reference proteome</keyword>
<name>A0A7J8GQM2_MOLMO</name>
<gene>
    <name evidence="2" type="ORF">HJG59_011304</name>
</gene>
<proteinExistence type="predicted"/>
<feature type="region of interest" description="Disordered" evidence="1">
    <location>
        <begin position="68"/>
        <end position="87"/>
    </location>
</feature>
<organism evidence="2 3">
    <name type="scientific">Molossus molossus</name>
    <name type="common">Pallas' mastiff bat</name>
    <name type="synonym">Vespertilio molossus</name>
    <dbReference type="NCBI Taxonomy" id="27622"/>
    <lineage>
        <taxon>Eukaryota</taxon>
        <taxon>Metazoa</taxon>
        <taxon>Chordata</taxon>
        <taxon>Craniata</taxon>
        <taxon>Vertebrata</taxon>
        <taxon>Euteleostomi</taxon>
        <taxon>Mammalia</taxon>
        <taxon>Eutheria</taxon>
        <taxon>Laurasiatheria</taxon>
        <taxon>Chiroptera</taxon>
        <taxon>Yangochiroptera</taxon>
        <taxon>Molossidae</taxon>
        <taxon>Molossus</taxon>
    </lineage>
</organism>
<protein>
    <submittedName>
        <fullName evidence="2">Uncharacterized protein</fullName>
    </submittedName>
</protein>
<dbReference type="SUPFAM" id="SSF57850">
    <property type="entry name" value="RING/U-box"/>
    <property type="match status" value="1"/>
</dbReference>
<dbReference type="Gene3D" id="3.30.40.10">
    <property type="entry name" value="Zinc/RING finger domain, C3HC4 (zinc finger)"/>
    <property type="match status" value="2"/>
</dbReference>
<comment type="caution">
    <text evidence="2">The sequence shown here is derived from an EMBL/GenBank/DDBJ whole genome shotgun (WGS) entry which is preliminary data.</text>
</comment>
<dbReference type="EMBL" id="JACASF010000008">
    <property type="protein sequence ID" value="KAF6462266.1"/>
    <property type="molecule type" value="Genomic_DNA"/>
</dbReference>
<evidence type="ECO:0000256" key="1">
    <source>
        <dbReference type="SAM" id="MobiDB-lite"/>
    </source>
</evidence>
<evidence type="ECO:0000313" key="3">
    <source>
        <dbReference type="Proteomes" id="UP000550707"/>
    </source>
</evidence>
<dbReference type="InterPro" id="IPR013083">
    <property type="entry name" value="Znf_RING/FYVE/PHD"/>
</dbReference>
<sequence length="145" mass="15914">MSEDKAEPEPLVFTKQPLVKPCCQLCCSIFKNPVITECEHMLCQRRTMKSLQCSMDNARLEVMVNSTAVPSRSRSSPSSAGIASPAVGAGKPTILGVDLERCPFTIKLGSQKDHEGSCDHKPVQCPNNPSRLTFLEMNLEAHLKE</sequence>
<dbReference type="InParanoid" id="A0A7J8GQM2"/>
<reference evidence="2 3" key="1">
    <citation type="journal article" date="2020" name="Nature">
        <title>Six reference-quality genomes reveal evolution of bat adaptations.</title>
        <authorList>
            <person name="Jebb D."/>
            <person name="Huang Z."/>
            <person name="Pippel M."/>
            <person name="Hughes G.M."/>
            <person name="Lavrichenko K."/>
            <person name="Devanna P."/>
            <person name="Winkler S."/>
            <person name="Jermiin L.S."/>
            <person name="Skirmuntt E.C."/>
            <person name="Katzourakis A."/>
            <person name="Burkitt-Gray L."/>
            <person name="Ray D.A."/>
            <person name="Sullivan K.A.M."/>
            <person name="Roscito J.G."/>
            <person name="Kirilenko B.M."/>
            <person name="Davalos L.M."/>
            <person name="Corthals A.P."/>
            <person name="Power M.L."/>
            <person name="Jones G."/>
            <person name="Ransome R.D."/>
            <person name="Dechmann D.K.N."/>
            <person name="Locatelli A.G."/>
            <person name="Puechmaille S.J."/>
            <person name="Fedrigo O."/>
            <person name="Jarvis E.D."/>
            <person name="Hiller M."/>
            <person name="Vernes S.C."/>
            <person name="Myers E.W."/>
            <person name="Teeling E.C."/>
        </authorList>
    </citation>
    <scope>NUCLEOTIDE SEQUENCE [LARGE SCALE GENOMIC DNA]</scope>
    <source>
        <strain evidence="2">MMolMol1</strain>
        <tissue evidence="2">Muscle</tissue>
    </source>
</reference>
<dbReference type="SUPFAM" id="SSF49599">
    <property type="entry name" value="TRAF domain-like"/>
    <property type="match status" value="1"/>
</dbReference>
<dbReference type="AlphaFoldDB" id="A0A7J8GQM2"/>
<dbReference type="Proteomes" id="UP000550707">
    <property type="component" value="Unassembled WGS sequence"/>
</dbReference>
<accession>A0A7J8GQM2</accession>